<keyword evidence="2" id="KW-1185">Reference proteome</keyword>
<sequence>MGKTPKRRERNRVPAVSYSADRIAGLAGLYHGRATSSDFAGNLRQNEYVSDGVRTGIRHRLAAPTGSAAFGGC</sequence>
<evidence type="ECO:0000313" key="2">
    <source>
        <dbReference type="Proteomes" id="UP000008190"/>
    </source>
</evidence>
<dbReference type="HOGENOM" id="CLU_2701043_0_0_11"/>
<protein>
    <submittedName>
        <fullName evidence="1">Uncharacterized protein</fullName>
    </submittedName>
</protein>
<dbReference type="STRING" id="1127134.NOCYR_4901"/>
<organism evidence="1 2">
    <name type="scientific">Nocardia cyriacigeorgica (strain GUH-2)</name>
    <dbReference type="NCBI Taxonomy" id="1127134"/>
    <lineage>
        <taxon>Bacteria</taxon>
        <taxon>Bacillati</taxon>
        <taxon>Actinomycetota</taxon>
        <taxon>Actinomycetes</taxon>
        <taxon>Mycobacteriales</taxon>
        <taxon>Nocardiaceae</taxon>
        <taxon>Nocardia</taxon>
    </lineage>
</organism>
<name>H6R2G2_NOCCG</name>
<dbReference type="Proteomes" id="UP000008190">
    <property type="component" value="Chromosome"/>
</dbReference>
<dbReference type="KEGG" id="ncy:NOCYR_4901"/>
<proteinExistence type="predicted"/>
<accession>H6R2G2</accession>
<gene>
    <name evidence="1" type="ordered locus">NOCYR_4901</name>
</gene>
<reference evidence="1 2" key="1">
    <citation type="journal article" date="2012" name="J. Bacteriol.">
        <title>Genome sequence of the human- and animal-pathogenic strain Nocardia cyriacigeorgica GUH-2.</title>
        <authorList>
            <person name="Zoropogui A."/>
            <person name="Pujic P."/>
            <person name="Normand P."/>
            <person name="Barbe V."/>
            <person name="Beaman B."/>
            <person name="Beaman L."/>
            <person name="Boiron P."/>
            <person name="Colinon C."/>
            <person name="Deredjian A."/>
            <person name="Graindorge A."/>
            <person name="Mangenot S."/>
            <person name="Nazaret S."/>
            <person name="Neto M."/>
            <person name="Petit S."/>
            <person name="Roche D."/>
            <person name="Vallenet D."/>
            <person name="Rodriguez-Nava V."/>
            <person name="Richard Y."/>
            <person name="Cournoyer B."/>
            <person name="Blaha D."/>
        </authorList>
    </citation>
    <scope>NUCLEOTIDE SEQUENCE [LARGE SCALE GENOMIC DNA]</scope>
    <source>
        <strain evidence="1 2">GUH-2</strain>
    </source>
</reference>
<evidence type="ECO:0000313" key="1">
    <source>
        <dbReference type="EMBL" id="CCF65653.1"/>
    </source>
</evidence>
<dbReference type="EMBL" id="FO082843">
    <property type="protein sequence ID" value="CCF65653.1"/>
    <property type="molecule type" value="Genomic_DNA"/>
</dbReference>
<dbReference type="AlphaFoldDB" id="H6R2G2"/>